<dbReference type="EMBL" id="JAWJYN010000002">
    <property type="protein sequence ID" value="MDZ8162344.1"/>
    <property type="molecule type" value="Genomic_DNA"/>
</dbReference>
<sequence length="84" mass="10035">MSATFDPAGPIAELRKLGIEPRWPKQEKVTVYRERRRWEYELTFIADTALRDLAHLIVDGWTIHIHPVYPRIRIRIERPNKENS</sequence>
<gene>
    <name evidence="1" type="ORF">R2Q92_10925</name>
</gene>
<evidence type="ECO:0000313" key="2">
    <source>
        <dbReference type="Proteomes" id="UP001291912"/>
    </source>
</evidence>
<name>A0ABU5N8A4_9MICO</name>
<organism evidence="1 2">
    <name type="scientific">Microbacterium aquimaris</name>
    <dbReference type="NCBI Taxonomy" id="459816"/>
    <lineage>
        <taxon>Bacteria</taxon>
        <taxon>Bacillati</taxon>
        <taxon>Actinomycetota</taxon>
        <taxon>Actinomycetes</taxon>
        <taxon>Micrococcales</taxon>
        <taxon>Microbacteriaceae</taxon>
        <taxon>Microbacterium</taxon>
    </lineage>
</organism>
<comment type="caution">
    <text evidence="1">The sequence shown here is derived from an EMBL/GenBank/DDBJ whole genome shotgun (WGS) entry which is preliminary data.</text>
</comment>
<evidence type="ECO:0000313" key="1">
    <source>
        <dbReference type="EMBL" id="MDZ8162344.1"/>
    </source>
</evidence>
<accession>A0ABU5N8A4</accession>
<reference evidence="1 2" key="1">
    <citation type="submission" date="2023-10" db="EMBL/GenBank/DDBJ databases">
        <title>Microbacterium xanthum sp. nov., isolated from seaweed.</title>
        <authorList>
            <person name="Lee S.D."/>
        </authorList>
    </citation>
    <scope>NUCLEOTIDE SEQUENCE [LARGE SCALE GENOMIC DNA]</scope>
    <source>
        <strain evidence="1 2">KCTC 19124</strain>
    </source>
</reference>
<keyword evidence="2" id="KW-1185">Reference proteome</keyword>
<protein>
    <submittedName>
        <fullName evidence="1">Uncharacterized protein</fullName>
    </submittedName>
</protein>
<proteinExistence type="predicted"/>
<dbReference type="Proteomes" id="UP001291912">
    <property type="component" value="Unassembled WGS sequence"/>
</dbReference>
<dbReference type="RefSeq" id="WP_194424807.1">
    <property type="nucleotide sequence ID" value="NZ_BAAAPT010000002.1"/>
</dbReference>